<dbReference type="AlphaFoldDB" id="A0A5D2YD18"/>
<keyword evidence="2" id="KW-1185">Reference proteome</keyword>
<proteinExistence type="predicted"/>
<evidence type="ECO:0000313" key="2">
    <source>
        <dbReference type="Proteomes" id="UP000323597"/>
    </source>
</evidence>
<protein>
    <submittedName>
        <fullName evidence="1">Uncharacterized protein</fullName>
    </submittedName>
</protein>
<evidence type="ECO:0000313" key="1">
    <source>
        <dbReference type="EMBL" id="TYJ24082.1"/>
    </source>
</evidence>
<organism evidence="1 2">
    <name type="scientific">Gossypium mustelinum</name>
    <name type="common">Cotton</name>
    <name type="synonym">Gossypium caicoense</name>
    <dbReference type="NCBI Taxonomy" id="34275"/>
    <lineage>
        <taxon>Eukaryota</taxon>
        <taxon>Viridiplantae</taxon>
        <taxon>Streptophyta</taxon>
        <taxon>Embryophyta</taxon>
        <taxon>Tracheophyta</taxon>
        <taxon>Spermatophyta</taxon>
        <taxon>Magnoliopsida</taxon>
        <taxon>eudicotyledons</taxon>
        <taxon>Gunneridae</taxon>
        <taxon>Pentapetalae</taxon>
        <taxon>rosids</taxon>
        <taxon>malvids</taxon>
        <taxon>Malvales</taxon>
        <taxon>Malvaceae</taxon>
        <taxon>Malvoideae</taxon>
        <taxon>Gossypium</taxon>
    </lineage>
</organism>
<dbReference type="PANTHER" id="PTHR31479">
    <property type="entry name" value="ALPHA/BETA-HYDROLASES SUPERFAMILY PROTEIN"/>
    <property type="match status" value="1"/>
</dbReference>
<name>A0A5D2YD18_GOSMU</name>
<sequence length="160" mass="17762">MAMLAGKNMAKRGNFLEAFLFNPPYVSPPIERIKNKKVRHGLRFAGTLIKAGIAFAAAVSDNHNNSNGIQDSSFAAISGWIPCLFVNHLDPICSEYIGYFKHRKKLEDIGAGGLARLTSQHSLGNMAMSAVGIKDMISAHELHQWWRPDLNLNCSVYKYK</sequence>
<accession>A0A5D2YD18</accession>
<reference evidence="1 2" key="1">
    <citation type="submission" date="2019-07" db="EMBL/GenBank/DDBJ databases">
        <title>WGS assembly of Gossypium mustelinum.</title>
        <authorList>
            <person name="Chen Z.J."/>
            <person name="Sreedasyam A."/>
            <person name="Ando A."/>
            <person name="Song Q."/>
            <person name="De L."/>
            <person name="Hulse-Kemp A."/>
            <person name="Ding M."/>
            <person name="Ye W."/>
            <person name="Kirkbride R."/>
            <person name="Jenkins J."/>
            <person name="Plott C."/>
            <person name="Lovell J."/>
            <person name="Lin Y.-M."/>
            <person name="Vaughn R."/>
            <person name="Liu B."/>
            <person name="Li W."/>
            <person name="Simpson S."/>
            <person name="Scheffler B."/>
            <person name="Saski C."/>
            <person name="Grover C."/>
            <person name="Hu G."/>
            <person name="Conover J."/>
            <person name="Carlson J."/>
            <person name="Shu S."/>
            <person name="Boston L."/>
            <person name="Williams M."/>
            <person name="Peterson D."/>
            <person name="Mcgee K."/>
            <person name="Jones D."/>
            <person name="Wendel J."/>
            <person name="Stelly D."/>
            <person name="Grimwood J."/>
            <person name="Schmutz J."/>
        </authorList>
    </citation>
    <scope>NUCLEOTIDE SEQUENCE [LARGE SCALE GENOMIC DNA]</scope>
    <source>
        <strain evidence="1">1408120.09</strain>
    </source>
</reference>
<gene>
    <name evidence="1" type="ORF">E1A91_A08G236700v1</name>
</gene>
<dbReference type="PANTHER" id="PTHR31479:SF12">
    <property type="entry name" value="SUPERFAMILY PROTEIN, PUTATIVE-RELATED"/>
    <property type="match status" value="1"/>
</dbReference>
<dbReference type="Proteomes" id="UP000323597">
    <property type="component" value="Chromosome A08"/>
</dbReference>
<dbReference type="EMBL" id="CM017643">
    <property type="protein sequence ID" value="TYJ24082.1"/>
    <property type="molecule type" value="Genomic_DNA"/>
</dbReference>